<dbReference type="Proteomes" id="UP001556692">
    <property type="component" value="Unassembled WGS sequence"/>
</dbReference>
<name>A0ABV3SJ06_9HYPH</name>
<evidence type="ECO:0000256" key="1">
    <source>
        <dbReference type="SAM" id="Phobius"/>
    </source>
</evidence>
<protein>
    <submittedName>
        <fullName evidence="2">Uncharacterized protein</fullName>
    </submittedName>
</protein>
<keyword evidence="1" id="KW-1133">Transmembrane helix</keyword>
<comment type="caution">
    <text evidence="2">The sequence shown here is derived from an EMBL/GenBank/DDBJ whole genome shotgun (WGS) entry which is preliminary data.</text>
</comment>
<gene>
    <name evidence="2" type="ORF">ABGN05_12435</name>
</gene>
<feature type="transmembrane region" description="Helical" evidence="1">
    <location>
        <begin position="12"/>
        <end position="30"/>
    </location>
</feature>
<dbReference type="EMBL" id="JBDPGJ010000002">
    <property type="protein sequence ID" value="MEX0406476.1"/>
    <property type="molecule type" value="Genomic_DNA"/>
</dbReference>
<organism evidence="2 3">
    <name type="scientific">Aquibium pacificus</name>
    <dbReference type="NCBI Taxonomy" id="3153579"/>
    <lineage>
        <taxon>Bacteria</taxon>
        <taxon>Pseudomonadati</taxon>
        <taxon>Pseudomonadota</taxon>
        <taxon>Alphaproteobacteria</taxon>
        <taxon>Hyphomicrobiales</taxon>
        <taxon>Phyllobacteriaceae</taxon>
        <taxon>Aquibium</taxon>
    </lineage>
</organism>
<keyword evidence="1" id="KW-0472">Membrane</keyword>
<accession>A0ABV3SJ06</accession>
<proteinExistence type="predicted"/>
<sequence length="55" mass="5994">MPDRQRGGMRLVWYFLAALLAGHAVAMFVLGPPKGPIYIYIFGNEEAAEDLRGGG</sequence>
<keyword evidence="3" id="KW-1185">Reference proteome</keyword>
<reference evidence="2 3" key="1">
    <citation type="submission" date="2024-05" db="EMBL/GenBank/DDBJ databases">
        <authorList>
            <person name="Jiang F."/>
        </authorList>
    </citation>
    <scope>NUCLEOTIDE SEQUENCE [LARGE SCALE GENOMIC DNA]</scope>
    <source>
        <strain evidence="2 3">LZ166</strain>
    </source>
</reference>
<keyword evidence="1" id="KW-0812">Transmembrane</keyword>
<evidence type="ECO:0000313" key="2">
    <source>
        <dbReference type="EMBL" id="MEX0406476.1"/>
    </source>
</evidence>
<evidence type="ECO:0000313" key="3">
    <source>
        <dbReference type="Proteomes" id="UP001556692"/>
    </source>
</evidence>